<reference evidence="2 3" key="1">
    <citation type="journal article" date="2015" name="Genome Biol. Evol.">
        <title>Phylogenomic analyses indicate that early fungi evolved digesting cell walls of algal ancestors of land plants.</title>
        <authorList>
            <person name="Chang Y."/>
            <person name="Wang S."/>
            <person name="Sekimoto S."/>
            <person name="Aerts A.L."/>
            <person name="Choi C."/>
            <person name="Clum A."/>
            <person name="LaButti K.M."/>
            <person name="Lindquist E.A."/>
            <person name="Yee Ngan C."/>
            <person name="Ohm R.A."/>
            <person name="Salamov A.A."/>
            <person name="Grigoriev I.V."/>
            <person name="Spatafora J.W."/>
            <person name="Berbee M.L."/>
        </authorList>
    </citation>
    <scope>NUCLEOTIDE SEQUENCE [LARGE SCALE GENOMIC DNA]</scope>
    <source>
        <strain evidence="2 3">JEL478</strain>
    </source>
</reference>
<dbReference type="AlphaFoldDB" id="A0A139AC51"/>
<dbReference type="Proteomes" id="UP000070544">
    <property type="component" value="Unassembled WGS sequence"/>
</dbReference>
<protein>
    <submittedName>
        <fullName evidence="2">Uncharacterized protein</fullName>
    </submittedName>
</protein>
<gene>
    <name evidence="2" type="ORF">M427DRAFT_341049</name>
</gene>
<feature type="compositionally biased region" description="Basic residues" evidence="1">
    <location>
        <begin position="138"/>
        <end position="166"/>
    </location>
</feature>
<keyword evidence="3" id="KW-1185">Reference proteome</keyword>
<dbReference type="OrthoDB" id="205248at2759"/>
<feature type="compositionally biased region" description="Basic and acidic residues" evidence="1">
    <location>
        <begin position="56"/>
        <end position="69"/>
    </location>
</feature>
<accession>A0A139AC51</accession>
<proteinExistence type="predicted"/>
<dbReference type="EMBL" id="KQ965769">
    <property type="protein sequence ID" value="KXS14381.1"/>
    <property type="molecule type" value="Genomic_DNA"/>
</dbReference>
<evidence type="ECO:0000256" key="1">
    <source>
        <dbReference type="SAM" id="MobiDB-lite"/>
    </source>
</evidence>
<sequence>MQSFIPRTLNEVRHVEQDAEKVVRGEGGDLIYSKIARVRHELGPQGPTAVVVAAGEKQDVHPSGEDVRPAAEANGKASRSRVGKGDREDEESDASKSGSESDSESRSGLGEDGEDGAPRSRLRSTKIKRARRSESRPSRKQSARSGSRRYPRRRRRRKRRRGRRGGRGGNKWEVGRGVCHVGRASWLGGMDFVDESER</sequence>
<feature type="region of interest" description="Disordered" evidence="1">
    <location>
        <begin position="41"/>
        <end position="174"/>
    </location>
</feature>
<evidence type="ECO:0000313" key="2">
    <source>
        <dbReference type="EMBL" id="KXS14381.1"/>
    </source>
</evidence>
<evidence type="ECO:0000313" key="3">
    <source>
        <dbReference type="Proteomes" id="UP000070544"/>
    </source>
</evidence>
<name>A0A139AC51_GONPJ</name>
<organism evidence="2 3">
    <name type="scientific">Gonapodya prolifera (strain JEL478)</name>
    <name type="common">Monoblepharis prolifera</name>
    <dbReference type="NCBI Taxonomy" id="1344416"/>
    <lineage>
        <taxon>Eukaryota</taxon>
        <taxon>Fungi</taxon>
        <taxon>Fungi incertae sedis</taxon>
        <taxon>Chytridiomycota</taxon>
        <taxon>Chytridiomycota incertae sedis</taxon>
        <taxon>Monoblepharidomycetes</taxon>
        <taxon>Monoblepharidales</taxon>
        <taxon>Gonapodyaceae</taxon>
        <taxon>Gonapodya</taxon>
    </lineage>
</organism>
<feature type="compositionally biased region" description="Basic residues" evidence="1">
    <location>
        <begin position="120"/>
        <end position="131"/>
    </location>
</feature>